<sequence>MVRTQIQLSEDQVKAVKAVATARGVSVAEVIRCAIDTVIQSPSVLNATEKRKRALEVVGKFGSGKSDISVKHDDYLAEAFQQ</sequence>
<dbReference type="EMBL" id="JACNJH010000253">
    <property type="protein sequence ID" value="MBC8363087.1"/>
    <property type="molecule type" value="Genomic_DNA"/>
</dbReference>
<dbReference type="InterPro" id="IPR002145">
    <property type="entry name" value="CopG"/>
</dbReference>
<evidence type="ECO:0000313" key="2">
    <source>
        <dbReference type="EMBL" id="MBC8363087.1"/>
    </source>
</evidence>
<dbReference type="CDD" id="cd21631">
    <property type="entry name" value="RHH_CopG_NikR-like"/>
    <property type="match status" value="1"/>
</dbReference>
<comment type="caution">
    <text evidence="2">The sequence shown here is derived from an EMBL/GenBank/DDBJ whole genome shotgun (WGS) entry which is preliminary data.</text>
</comment>
<name>A0A8J6NVR6_9BACT</name>
<organism evidence="2 3">
    <name type="scientific">Candidatus Desulfatibia profunda</name>
    <dbReference type="NCBI Taxonomy" id="2841695"/>
    <lineage>
        <taxon>Bacteria</taxon>
        <taxon>Pseudomonadati</taxon>
        <taxon>Thermodesulfobacteriota</taxon>
        <taxon>Desulfobacteria</taxon>
        <taxon>Desulfobacterales</taxon>
        <taxon>Desulfobacterales incertae sedis</taxon>
        <taxon>Candidatus Desulfatibia</taxon>
    </lineage>
</organism>
<proteinExistence type="predicted"/>
<dbReference type="InterPro" id="IPR013321">
    <property type="entry name" value="Arc_rbn_hlx_hlx"/>
</dbReference>
<dbReference type="GO" id="GO:0006355">
    <property type="term" value="P:regulation of DNA-templated transcription"/>
    <property type="evidence" value="ECO:0007669"/>
    <property type="project" value="InterPro"/>
</dbReference>
<feature type="domain" description="Ribbon-helix-helix protein CopG" evidence="1">
    <location>
        <begin position="2"/>
        <end position="36"/>
    </location>
</feature>
<dbReference type="Pfam" id="PF01402">
    <property type="entry name" value="RHH_1"/>
    <property type="match status" value="1"/>
</dbReference>
<dbReference type="Proteomes" id="UP000603434">
    <property type="component" value="Unassembled WGS sequence"/>
</dbReference>
<dbReference type="AlphaFoldDB" id="A0A8J6NVR6"/>
<evidence type="ECO:0000313" key="3">
    <source>
        <dbReference type="Proteomes" id="UP000603434"/>
    </source>
</evidence>
<protein>
    <submittedName>
        <fullName evidence="2">CopG family transcriptional regulator</fullName>
    </submittedName>
</protein>
<dbReference type="Gene3D" id="1.10.1220.10">
    <property type="entry name" value="Met repressor-like"/>
    <property type="match status" value="1"/>
</dbReference>
<accession>A0A8J6NVR6</accession>
<gene>
    <name evidence="2" type="ORF">H8E23_17015</name>
</gene>
<evidence type="ECO:0000259" key="1">
    <source>
        <dbReference type="Pfam" id="PF01402"/>
    </source>
</evidence>
<reference evidence="2 3" key="1">
    <citation type="submission" date="2020-08" db="EMBL/GenBank/DDBJ databases">
        <title>Bridging the membrane lipid divide: bacteria of the FCB group superphylum have the potential to synthesize archaeal ether lipids.</title>
        <authorList>
            <person name="Villanueva L."/>
            <person name="Von Meijenfeldt F.A.B."/>
            <person name="Westbye A.B."/>
            <person name="Yadav S."/>
            <person name="Hopmans E.C."/>
            <person name="Dutilh B.E."/>
            <person name="Sinninghe Damste J.S."/>
        </authorList>
    </citation>
    <scope>NUCLEOTIDE SEQUENCE [LARGE SCALE GENOMIC DNA]</scope>
    <source>
        <strain evidence="2">NIOZ-UU30</strain>
    </source>
</reference>